<dbReference type="SUPFAM" id="SSF53613">
    <property type="entry name" value="Ribokinase-like"/>
    <property type="match status" value="1"/>
</dbReference>
<dbReference type="NCBIfam" id="TIGR03168">
    <property type="entry name" value="1-PFK"/>
    <property type="match status" value="1"/>
</dbReference>
<dbReference type="GO" id="GO:0008443">
    <property type="term" value="F:phosphofructokinase activity"/>
    <property type="evidence" value="ECO:0007669"/>
    <property type="project" value="TreeGrafter"/>
</dbReference>
<keyword evidence="4 8" id="KW-0418">Kinase</keyword>
<dbReference type="InterPro" id="IPR017583">
    <property type="entry name" value="Tagatose/fructose_Pkinase"/>
</dbReference>
<proteinExistence type="inferred from homology"/>
<comment type="caution">
    <text evidence="8">The sequence shown here is derived from an EMBL/GenBank/DDBJ whole genome shotgun (WGS) entry which is preliminary data.</text>
</comment>
<dbReference type="AlphaFoldDB" id="A0A7V4DEL2"/>
<dbReference type="CDD" id="cd01164">
    <property type="entry name" value="FruK_PfkB_like"/>
    <property type="match status" value="1"/>
</dbReference>
<keyword evidence="2 6" id="KW-0808">Transferase</keyword>
<evidence type="ECO:0000256" key="5">
    <source>
        <dbReference type="ARBA" id="ARBA00022840"/>
    </source>
</evidence>
<dbReference type="InterPro" id="IPR029056">
    <property type="entry name" value="Ribokinase-like"/>
</dbReference>
<protein>
    <submittedName>
        <fullName evidence="8">1-phosphofructokinase family hexose kinase</fullName>
    </submittedName>
</protein>
<evidence type="ECO:0000256" key="4">
    <source>
        <dbReference type="ARBA" id="ARBA00022777"/>
    </source>
</evidence>
<dbReference type="GO" id="GO:0005829">
    <property type="term" value="C:cytosol"/>
    <property type="evidence" value="ECO:0007669"/>
    <property type="project" value="TreeGrafter"/>
</dbReference>
<keyword evidence="3" id="KW-0547">Nucleotide-binding</keyword>
<name>A0A7V4DEL2_9BACT</name>
<dbReference type="EMBL" id="DTFV01000078">
    <property type="protein sequence ID" value="HGI30765.1"/>
    <property type="molecule type" value="Genomic_DNA"/>
</dbReference>
<evidence type="ECO:0000313" key="8">
    <source>
        <dbReference type="EMBL" id="HGI30765.1"/>
    </source>
</evidence>
<dbReference type="PANTHER" id="PTHR46566:SF2">
    <property type="entry name" value="ATP-DEPENDENT 6-PHOSPHOFRUCTOKINASE ISOZYME 2"/>
    <property type="match status" value="1"/>
</dbReference>
<dbReference type="Pfam" id="PF00294">
    <property type="entry name" value="PfkB"/>
    <property type="match status" value="1"/>
</dbReference>
<evidence type="ECO:0000256" key="6">
    <source>
        <dbReference type="PIRNR" id="PIRNR000535"/>
    </source>
</evidence>
<dbReference type="PANTHER" id="PTHR46566">
    <property type="entry name" value="1-PHOSPHOFRUCTOKINASE-RELATED"/>
    <property type="match status" value="1"/>
</dbReference>
<evidence type="ECO:0000256" key="1">
    <source>
        <dbReference type="ARBA" id="ARBA00010688"/>
    </source>
</evidence>
<evidence type="ECO:0000256" key="2">
    <source>
        <dbReference type="ARBA" id="ARBA00022679"/>
    </source>
</evidence>
<feature type="domain" description="Carbohydrate kinase PfkB" evidence="7">
    <location>
        <begin position="21"/>
        <end position="292"/>
    </location>
</feature>
<dbReference type="Gene3D" id="3.40.1190.20">
    <property type="match status" value="1"/>
</dbReference>
<dbReference type="InterPro" id="IPR011611">
    <property type="entry name" value="PfkB_dom"/>
</dbReference>
<evidence type="ECO:0000259" key="7">
    <source>
        <dbReference type="Pfam" id="PF00294"/>
    </source>
</evidence>
<accession>A0A7V4DEL2</accession>
<comment type="similarity">
    <text evidence="1">Belongs to the carbohydrate kinase PfkB family.</text>
</comment>
<dbReference type="GO" id="GO:0005524">
    <property type="term" value="F:ATP binding"/>
    <property type="evidence" value="ECO:0007669"/>
    <property type="project" value="UniProtKB-KW"/>
</dbReference>
<keyword evidence="5" id="KW-0067">ATP-binding</keyword>
<reference evidence="8" key="1">
    <citation type="journal article" date="2020" name="mSystems">
        <title>Genome- and Community-Level Interaction Insights into Carbon Utilization and Element Cycling Functions of Hydrothermarchaeota in Hydrothermal Sediment.</title>
        <authorList>
            <person name="Zhou Z."/>
            <person name="Liu Y."/>
            <person name="Xu W."/>
            <person name="Pan J."/>
            <person name="Luo Z.H."/>
            <person name="Li M."/>
        </authorList>
    </citation>
    <scope>NUCLEOTIDE SEQUENCE [LARGE SCALE GENOMIC DNA]</scope>
    <source>
        <strain evidence="8">SpSt-747</strain>
    </source>
</reference>
<organism evidence="8">
    <name type="scientific">Candidatus Caldatribacterium californiense</name>
    <dbReference type="NCBI Taxonomy" id="1454726"/>
    <lineage>
        <taxon>Bacteria</taxon>
        <taxon>Pseudomonadati</taxon>
        <taxon>Atribacterota</taxon>
        <taxon>Atribacteria</taxon>
        <taxon>Atribacterales</taxon>
        <taxon>Candidatus Caldatribacteriaceae</taxon>
        <taxon>Candidatus Caldatribacterium</taxon>
    </lineage>
</organism>
<dbReference type="PIRSF" id="PIRSF000535">
    <property type="entry name" value="1PFK/6PFK/LacC"/>
    <property type="match status" value="1"/>
</dbReference>
<gene>
    <name evidence="8" type="ORF">ENV30_05595</name>
</gene>
<sequence length="311" mass="34239">MIFVLCANPALDRLLVLDEVVLDEVHRAKDVTVTPGGKGVNVARAIHRAGGEAKLLLFLGGRVGEMMVESLRKENLNVLFWPLQEETRITTVLHEEKTGRHTVINEPGPVVPLAQAVQCLRFLEEHPGEGDYLVLSGSLPRGLRVDFYAECTRRVLRKGVRVVVDTSGEPMRRALQNPLFMVKPNVKEAEEVLGFPIRSFEDKLRAVKLFEEKGVECVVLSDGPRGIVASWKGKRWSVRLKEAVHGEYFIGSGDTLVGVLVLRLSQGAPFAEALRFATACGLANTFSRGAGFFDPVVVPRCLEAIVVEPIP</sequence>
<evidence type="ECO:0000256" key="3">
    <source>
        <dbReference type="ARBA" id="ARBA00022741"/>
    </source>
</evidence>